<feature type="transmembrane region" description="Helical" evidence="16">
    <location>
        <begin position="86"/>
        <end position="109"/>
    </location>
</feature>
<dbReference type="GO" id="GO:0008444">
    <property type="term" value="F:CDP-diacylglycerol-glycerol-3-phosphate 3-phosphatidyltransferase activity"/>
    <property type="evidence" value="ECO:0007669"/>
    <property type="project" value="UniProtKB-EC"/>
</dbReference>
<dbReference type="PANTHER" id="PTHR14269:SF62">
    <property type="entry name" value="CDP-DIACYLGLYCEROL--GLYCEROL-3-PHOSPHATE 3-PHOSPHATIDYLTRANSFERASE 1, CHLOROPLASTIC"/>
    <property type="match status" value="1"/>
</dbReference>
<evidence type="ECO:0000256" key="12">
    <source>
        <dbReference type="ARBA" id="ARBA00023209"/>
    </source>
</evidence>
<dbReference type="Pfam" id="PF01066">
    <property type="entry name" value="CDP-OH_P_transf"/>
    <property type="match status" value="1"/>
</dbReference>
<comment type="caution">
    <text evidence="17">The sequence shown here is derived from an EMBL/GenBank/DDBJ whole genome shotgun (WGS) entry which is preliminary data.</text>
</comment>
<protein>
    <recommendedName>
        <fullName evidence="5">CDP-diacylglycerol--glycerol-3-phosphate 3-phosphatidyltransferase</fullName>
        <ecNumber evidence="4">2.7.8.5</ecNumber>
    </recommendedName>
</protein>
<evidence type="ECO:0000256" key="4">
    <source>
        <dbReference type="ARBA" id="ARBA00013170"/>
    </source>
</evidence>
<evidence type="ECO:0000256" key="5">
    <source>
        <dbReference type="ARBA" id="ARBA00014944"/>
    </source>
</evidence>
<dbReference type="OrthoDB" id="9796672at2"/>
<dbReference type="InterPro" id="IPR050324">
    <property type="entry name" value="CDP-alcohol_PTase-I"/>
</dbReference>
<evidence type="ECO:0000256" key="16">
    <source>
        <dbReference type="SAM" id="Phobius"/>
    </source>
</evidence>
<comment type="subcellular location">
    <subcellularLocation>
        <location evidence="1">Membrane</location>
        <topology evidence="1">Multi-pass membrane protein</topology>
    </subcellularLocation>
</comment>
<dbReference type="GO" id="GO:0016020">
    <property type="term" value="C:membrane"/>
    <property type="evidence" value="ECO:0007669"/>
    <property type="project" value="UniProtKB-SubCell"/>
</dbReference>
<accession>A0A5C8P0I9</accession>
<evidence type="ECO:0000256" key="14">
    <source>
        <dbReference type="ARBA" id="ARBA00048586"/>
    </source>
</evidence>
<dbReference type="PIRSF" id="PIRSF000847">
    <property type="entry name" value="Phos_ph_gly_syn"/>
    <property type="match status" value="1"/>
</dbReference>
<evidence type="ECO:0000256" key="8">
    <source>
        <dbReference type="ARBA" id="ARBA00022692"/>
    </source>
</evidence>
<dbReference type="InterPro" id="IPR000462">
    <property type="entry name" value="CDP-OH_P_trans"/>
</dbReference>
<keyword evidence="8 16" id="KW-0812">Transmembrane</keyword>
<reference evidence="17 18" key="1">
    <citation type="submission" date="2019-06" db="EMBL/GenBank/DDBJ databases">
        <title>Quisquiliibacterium sp. nov., isolated from a maize field.</title>
        <authorList>
            <person name="Lin S.-Y."/>
            <person name="Tsai C.-F."/>
            <person name="Young C.-C."/>
        </authorList>
    </citation>
    <scope>NUCLEOTIDE SEQUENCE [LARGE SCALE GENOMIC DNA]</scope>
    <source>
        <strain evidence="17 18">CC-CFT501</strain>
    </source>
</reference>
<gene>
    <name evidence="17" type="ORF">FHP08_05820</name>
</gene>
<dbReference type="AlphaFoldDB" id="A0A5C8P0I9"/>
<evidence type="ECO:0000256" key="2">
    <source>
        <dbReference type="ARBA" id="ARBA00005042"/>
    </source>
</evidence>
<dbReference type="PANTHER" id="PTHR14269">
    <property type="entry name" value="CDP-DIACYLGLYCEROL--GLYCEROL-3-PHOSPHATE 3-PHOSPHATIDYLTRANSFERASE-RELATED"/>
    <property type="match status" value="1"/>
</dbReference>
<evidence type="ECO:0000256" key="6">
    <source>
        <dbReference type="ARBA" id="ARBA00022516"/>
    </source>
</evidence>
<keyword evidence="9 16" id="KW-1133">Transmembrane helix</keyword>
<keyword evidence="7 15" id="KW-0808">Transferase</keyword>
<evidence type="ECO:0000313" key="17">
    <source>
        <dbReference type="EMBL" id="TXL67130.1"/>
    </source>
</evidence>
<comment type="similarity">
    <text evidence="3 15">Belongs to the CDP-alcohol phosphatidyltransferase class-I family.</text>
</comment>
<feature type="transmembrane region" description="Helical" evidence="16">
    <location>
        <begin position="121"/>
        <end position="139"/>
    </location>
</feature>
<evidence type="ECO:0000256" key="1">
    <source>
        <dbReference type="ARBA" id="ARBA00004141"/>
    </source>
</evidence>
<keyword evidence="6" id="KW-0444">Lipid biosynthesis</keyword>
<keyword evidence="13" id="KW-1208">Phospholipid metabolism</keyword>
<dbReference type="InterPro" id="IPR043130">
    <property type="entry name" value="CDP-OH_PTrfase_TM_dom"/>
</dbReference>
<proteinExistence type="inferred from homology"/>
<dbReference type="Gene3D" id="1.20.120.1760">
    <property type="match status" value="1"/>
</dbReference>
<comment type="catalytic activity">
    <reaction evidence="14">
        <text>a CDP-1,2-diacyl-sn-glycerol + sn-glycerol 3-phosphate = a 1,2-diacyl-sn-glycero-3-phospho-(1'-sn-glycero-3'-phosphate) + CMP + H(+)</text>
        <dbReference type="Rhea" id="RHEA:12593"/>
        <dbReference type="ChEBI" id="CHEBI:15378"/>
        <dbReference type="ChEBI" id="CHEBI:57597"/>
        <dbReference type="ChEBI" id="CHEBI:58332"/>
        <dbReference type="ChEBI" id="CHEBI:60110"/>
        <dbReference type="ChEBI" id="CHEBI:60377"/>
        <dbReference type="EC" id="2.7.8.5"/>
    </reaction>
</comment>
<evidence type="ECO:0000256" key="3">
    <source>
        <dbReference type="ARBA" id="ARBA00010441"/>
    </source>
</evidence>
<name>A0A5C8P0I9_9BURK</name>
<evidence type="ECO:0000256" key="15">
    <source>
        <dbReference type="RuleBase" id="RU003750"/>
    </source>
</evidence>
<dbReference type="InterPro" id="IPR048254">
    <property type="entry name" value="CDP_ALCOHOL_P_TRANSF_CS"/>
</dbReference>
<dbReference type="InterPro" id="IPR004570">
    <property type="entry name" value="Phosphatidylglycerol_P_synth"/>
</dbReference>
<keyword evidence="18" id="KW-1185">Reference proteome</keyword>
<keyword evidence="12" id="KW-0594">Phospholipid biosynthesis</keyword>
<evidence type="ECO:0000256" key="7">
    <source>
        <dbReference type="ARBA" id="ARBA00022679"/>
    </source>
</evidence>
<evidence type="ECO:0000256" key="13">
    <source>
        <dbReference type="ARBA" id="ARBA00023264"/>
    </source>
</evidence>
<dbReference type="GO" id="GO:0046474">
    <property type="term" value="P:glycerophospholipid biosynthetic process"/>
    <property type="evidence" value="ECO:0007669"/>
    <property type="project" value="TreeGrafter"/>
</dbReference>
<keyword evidence="11 16" id="KW-0472">Membrane</keyword>
<sequence length="183" mass="20032">MRHLPNLITLLRLALVPVIAALLYQDKHDEAFGCFVVSALSDFADGRIARRWNLESRFGAVADPLADKLTMVTVTVLLAMQQAIPWWFASVLVARDLVIVAGALAYRLVAGGLEMTPTRISKLNTVLQFLLLLAVLAVLAGHLQDGLWVDLLMWTTLATMAISGAHYVLAWGRKAARARCRAA</sequence>
<comment type="pathway">
    <text evidence="2">Phospholipid metabolism; phosphatidylglycerol biosynthesis; phosphatidylglycerol from CDP-diacylglycerol: step 1/2.</text>
</comment>
<evidence type="ECO:0000256" key="10">
    <source>
        <dbReference type="ARBA" id="ARBA00023098"/>
    </source>
</evidence>
<organism evidence="17 18">
    <name type="scientific">Zeimonas arvi</name>
    <dbReference type="NCBI Taxonomy" id="2498847"/>
    <lineage>
        <taxon>Bacteria</taxon>
        <taxon>Pseudomonadati</taxon>
        <taxon>Pseudomonadota</taxon>
        <taxon>Betaproteobacteria</taxon>
        <taxon>Burkholderiales</taxon>
        <taxon>Burkholderiaceae</taxon>
        <taxon>Zeimonas</taxon>
    </lineage>
</organism>
<keyword evidence="10" id="KW-0443">Lipid metabolism</keyword>
<feature type="transmembrane region" description="Helical" evidence="16">
    <location>
        <begin position="151"/>
        <end position="171"/>
    </location>
</feature>
<evidence type="ECO:0000256" key="11">
    <source>
        <dbReference type="ARBA" id="ARBA00023136"/>
    </source>
</evidence>
<dbReference type="Proteomes" id="UP000321548">
    <property type="component" value="Unassembled WGS sequence"/>
</dbReference>
<dbReference type="PROSITE" id="PS00379">
    <property type="entry name" value="CDP_ALCOHOL_P_TRANSF"/>
    <property type="match status" value="1"/>
</dbReference>
<dbReference type="EMBL" id="VDUY01000002">
    <property type="protein sequence ID" value="TXL67130.1"/>
    <property type="molecule type" value="Genomic_DNA"/>
</dbReference>
<evidence type="ECO:0000313" key="18">
    <source>
        <dbReference type="Proteomes" id="UP000321548"/>
    </source>
</evidence>
<dbReference type="RefSeq" id="WP_147703379.1">
    <property type="nucleotide sequence ID" value="NZ_VDUY01000002.1"/>
</dbReference>
<evidence type="ECO:0000256" key="9">
    <source>
        <dbReference type="ARBA" id="ARBA00022989"/>
    </source>
</evidence>
<dbReference type="EC" id="2.7.8.5" evidence="4"/>